<feature type="signal peptide" evidence="6">
    <location>
        <begin position="1"/>
        <end position="19"/>
    </location>
</feature>
<dbReference type="SUPFAM" id="SSF50630">
    <property type="entry name" value="Acid proteases"/>
    <property type="match status" value="1"/>
</dbReference>
<keyword evidence="5" id="KW-0325">Glycoprotein</keyword>
<evidence type="ECO:0000256" key="1">
    <source>
        <dbReference type="ARBA" id="ARBA00007447"/>
    </source>
</evidence>
<dbReference type="InterPro" id="IPR032861">
    <property type="entry name" value="TAXi_N"/>
</dbReference>
<evidence type="ECO:0000256" key="6">
    <source>
        <dbReference type="SAM" id="SignalP"/>
    </source>
</evidence>
<gene>
    <name evidence="8" type="ORF">Cgig2_026592</name>
</gene>
<keyword evidence="4" id="KW-0378">Hydrolase</keyword>
<dbReference type="InterPro" id="IPR033121">
    <property type="entry name" value="PEPTIDASE_A1"/>
</dbReference>
<evidence type="ECO:0000313" key="8">
    <source>
        <dbReference type="EMBL" id="KAJ8444388.1"/>
    </source>
</evidence>
<comment type="caution">
    <text evidence="8">The sequence shown here is derived from an EMBL/GenBank/DDBJ whole genome shotgun (WGS) entry which is preliminary data.</text>
</comment>
<dbReference type="EMBL" id="JAKOGI010000099">
    <property type="protein sequence ID" value="KAJ8444388.1"/>
    <property type="molecule type" value="Genomic_DNA"/>
</dbReference>
<sequence>MSIHIIITTLALLLILGSALDLTPFQAQQRSIHLSLFHRDSSLSPLHNNQERSYGNVRSSFLRSKIRLAYLLNQESIFDDLQGGDVEAEHGEYLVKFSIGTPPVETIAVVDMANELVLTRCNNQTLHIFDSSNSLTYKNITCNSSDCDLLTNWACDSSNRCSIVYGSPGFSHTNSLLGSDVFMFESSNGSTFVIDDVIFGCKYYPESTSYTQYGGILGLGFHNLSLIMQMSSITEPKFTYCLGNHNDPEAENRLVLGNGVFLEGQTTPLNVINGRYGLVLEGISVGSQRLKIPPQVFQRGRRGEGEVIIDTGTMLTFLAADAYDRLVEELEGQLGLDMEEWPDPPYHRCYKGNMHHINKFQGVILHFARGVNVLMDVGNLFLQVEDGLFCLGVLPSPAGGASVLGSLFQQSYSVGYHLRDMLVSYVWNTGMRASHEVEPVLSRNIRY</sequence>
<keyword evidence="2" id="KW-0645">Protease</keyword>
<dbReference type="OrthoDB" id="2747330at2759"/>
<dbReference type="CDD" id="cd05476">
    <property type="entry name" value="pepsin_A_like_plant"/>
    <property type="match status" value="1"/>
</dbReference>
<dbReference type="InterPro" id="IPR032799">
    <property type="entry name" value="TAXi_C"/>
</dbReference>
<reference evidence="8" key="1">
    <citation type="submission" date="2022-04" db="EMBL/GenBank/DDBJ databases">
        <title>Carnegiea gigantea Genome sequencing and assembly v2.</title>
        <authorList>
            <person name="Copetti D."/>
            <person name="Sanderson M.J."/>
            <person name="Burquez A."/>
            <person name="Wojciechowski M.F."/>
        </authorList>
    </citation>
    <scope>NUCLEOTIDE SEQUENCE</scope>
    <source>
        <strain evidence="8">SGP5-SGP5p</strain>
        <tissue evidence="8">Aerial part</tissue>
    </source>
</reference>
<dbReference type="Pfam" id="PF14541">
    <property type="entry name" value="TAXi_C"/>
    <property type="match status" value="1"/>
</dbReference>
<keyword evidence="6" id="KW-0732">Signal</keyword>
<dbReference type="PANTHER" id="PTHR47967">
    <property type="entry name" value="OS07G0603500 PROTEIN-RELATED"/>
    <property type="match status" value="1"/>
</dbReference>
<dbReference type="PANTHER" id="PTHR47967:SF128">
    <property type="entry name" value="ASPARTIC PROTEINASE CDR1-LIKE"/>
    <property type="match status" value="1"/>
</dbReference>
<comment type="similarity">
    <text evidence="1">Belongs to the peptidase A1 family.</text>
</comment>
<keyword evidence="9" id="KW-1185">Reference proteome</keyword>
<evidence type="ECO:0000256" key="4">
    <source>
        <dbReference type="ARBA" id="ARBA00022801"/>
    </source>
</evidence>
<evidence type="ECO:0000256" key="5">
    <source>
        <dbReference type="ARBA" id="ARBA00023180"/>
    </source>
</evidence>
<keyword evidence="3" id="KW-0064">Aspartyl protease</keyword>
<evidence type="ECO:0000256" key="3">
    <source>
        <dbReference type="ARBA" id="ARBA00022750"/>
    </source>
</evidence>
<evidence type="ECO:0000259" key="7">
    <source>
        <dbReference type="PROSITE" id="PS51767"/>
    </source>
</evidence>
<proteinExistence type="inferred from homology"/>
<dbReference type="Proteomes" id="UP001153076">
    <property type="component" value="Unassembled WGS sequence"/>
</dbReference>
<dbReference type="GO" id="GO:0004190">
    <property type="term" value="F:aspartic-type endopeptidase activity"/>
    <property type="evidence" value="ECO:0007669"/>
    <property type="project" value="UniProtKB-KW"/>
</dbReference>
<feature type="chain" id="PRO_5040305049" description="Peptidase A1 domain-containing protein" evidence="6">
    <location>
        <begin position="20"/>
        <end position="447"/>
    </location>
</feature>
<dbReference type="InterPro" id="IPR021109">
    <property type="entry name" value="Peptidase_aspartic_dom_sf"/>
</dbReference>
<dbReference type="FunFam" id="2.40.70.10:FF:000033">
    <property type="entry name" value="Aspartyl protease family protein"/>
    <property type="match status" value="1"/>
</dbReference>
<organism evidence="8 9">
    <name type="scientific">Carnegiea gigantea</name>
    <dbReference type="NCBI Taxonomy" id="171969"/>
    <lineage>
        <taxon>Eukaryota</taxon>
        <taxon>Viridiplantae</taxon>
        <taxon>Streptophyta</taxon>
        <taxon>Embryophyta</taxon>
        <taxon>Tracheophyta</taxon>
        <taxon>Spermatophyta</taxon>
        <taxon>Magnoliopsida</taxon>
        <taxon>eudicotyledons</taxon>
        <taxon>Gunneridae</taxon>
        <taxon>Pentapetalae</taxon>
        <taxon>Caryophyllales</taxon>
        <taxon>Cactineae</taxon>
        <taxon>Cactaceae</taxon>
        <taxon>Cactoideae</taxon>
        <taxon>Echinocereeae</taxon>
        <taxon>Carnegiea</taxon>
    </lineage>
</organism>
<evidence type="ECO:0000313" key="9">
    <source>
        <dbReference type="Proteomes" id="UP001153076"/>
    </source>
</evidence>
<dbReference type="PROSITE" id="PS51767">
    <property type="entry name" value="PEPTIDASE_A1"/>
    <property type="match status" value="1"/>
</dbReference>
<dbReference type="GO" id="GO:0006508">
    <property type="term" value="P:proteolysis"/>
    <property type="evidence" value="ECO:0007669"/>
    <property type="project" value="UniProtKB-KW"/>
</dbReference>
<dbReference type="GO" id="GO:0005576">
    <property type="term" value="C:extracellular region"/>
    <property type="evidence" value="ECO:0007669"/>
    <property type="project" value="TreeGrafter"/>
</dbReference>
<evidence type="ECO:0000256" key="2">
    <source>
        <dbReference type="ARBA" id="ARBA00022670"/>
    </source>
</evidence>
<dbReference type="Gene3D" id="2.40.70.10">
    <property type="entry name" value="Acid Proteases"/>
    <property type="match status" value="2"/>
</dbReference>
<dbReference type="AlphaFoldDB" id="A0A9Q1QIZ7"/>
<dbReference type="InterPro" id="IPR051708">
    <property type="entry name" value="Plant_Aspart_Prot_A1"/>
</dbReference>
<dbReference type="Pfam" id="PF14543">
    <property type="entry name" value="TAXi_N"/>
    <property type="match status" value="1"/>
</dbReference>
<name>A0A9Q1QIZ7_9CARY</name>
<protein>
    <recommendedName>
        <fullName evidence="7">Peptidase A1 domain-containing protein</fullName>
    </recommendedName>
</protein>
<accession>A0A9Q1QIZ7</accession>
<feature type="domain" description="Peptidase A1" evidence="7">
    <location>
        <begin position="93"/>
        <end position="426"/>
    </location>
</feature>
<dbReference type="InterPro" id="IPR034161">
    <property type="entry name" value="Pepsin-like_plant"/>
</dbReference>